<dbReference type="InterPro" id="IPR050951">
    <property type="entry name" value="Retrovirus_Pol_polyprotein"/>
</dbReference>
<organism evidence="1 2">
    <name type="scientific">Popillia japonica</name>
    <name type="common">Japanese beetle</name>
    <dbReference type="NCBI Taxonomy" id="7064"/>
    <lineage>
        <taxon>Eukaryota</taxon>
        <taxon>Metazoa</taxon>
        <taxon>Ecdysozoa</taxon>
        <taxon>Arthropoda</taxon>
        <taxon>Hexapoda</taxon>
        <taxon>Insecta</taxon>
        <taxon>Pterygota</taxon>
        <taxon>Neoptera</taxon>
        <taxon>Endopterygota</taxon>
        <taxon>Coleoptera</taxon>
        <taxon>Polyphaga</taxon>
        <taxon>Scarabaeiformia</taxon>
        <taxon>Scarabaeidae</taxon>
        <taxon>Rutelinae</taxon>
        <taxon>Popillia</taxon>
    </lineage>
</organism>
<dbReference type="InterPro" id="IPR043502">
    <property type="entry name" value="DNA/RNA_pol_sf"/>
</dbReference>
<gene>
    <name evidence="1" type="ORF">QE152_g23263</name>
</gene>
<reference evidence="1 2" key="1">
    <citation type="journal article" date="2024" name="BMC Genomics">
        <title>De novo assembly and annotation of Popillia japonica's genome with initial clues to its potential as an invasive pest.</title>
        <authorList>
            <person name="Cucini C."/>
            <person name="Boschi S."/>
            <person name="Funari R."/>
            <person name="Cardaioli E."/>
            <person name="Iannotti N."/>
            <person name="Marturano G."/>
            <person name="Paoli F."/>
            <person name="Bruttini M."/>
            <person name="Carapelli A."/>
            <person name="Frati F."/>
            <person name="Nardi F."/>
        </authorList>
    </citation>
    <scope>NUCLEOTIDE SEQUENCE [LARGE SCALE GENOMIC DNA]</scope>
    <source>
        <strain evidence="1">DMR45628</strain>
    </source>
</reference>
<evidence type="ECO:0000313" key="1">
    <source>
        <dbReference type="EMBL" id="KAK9718383.1"/>
    </source>
</evidence>
<dbReference type="Proteomes" id="UP001458880">
    <property type="component" value="Unassembled WGS sequence"/>
</dbReference>
<evidence type="ECO:0000313" key="2">
    <source>
        <dbReference type="Proteomes" id="UP001458880"/>
    </source>
</evidence>
<proteinExistence type="predicted"/>
<protein>
    <submittedName>
        <fullName evidence="1">Uncharacterized protein</fullName>
    </submittedName>
</protein>
<dbReference type="GO" id="GO:0071897">
    <property type="term" value="P:DNA biosynthetic process"/>
    <property type="evidence" value="ECO:0007669"/>
    <property type="project" value="UniProtKB-ARBA"/>
</dbReference>
<keyword evidence="2" id="KW-1185">Reference proteome</keyword>
<dbReference type="SUPFAM" id="SSF56672">
    <property type="entry name" value="DNA/RNA polymerases"/>
    <property type="match status" value="1"/>
</dbReference>
<dbReference type="Gene3D" id="3.10.10.10">
    <property type="entry name" value="HIV Type 1 Reverse Transcriptase, subunit A, domain 1"/>
    <property type="match status" value="2"/>
</dbReference>
<accession>A0AAW1KG76</accession>
<dbReference type="PANTHER" id="PTHR37984">
    <property type="entry name" value="PROTEIN CBG26694"/>
    <property type="match status" value="1"/>
</dbReference>
<name>A0AAW1KG76_POPJA</name>
<dbReference type="AlphaFoldDB" id="A0AAW1KG76"/>
<comment type="caution">
    <text evidence="1">The sequence shown here is derived from an EMBL/GenBank/DDBJ whole genome shotgun (WGS) entry which is preliminary data.</text>
</comment>
<sequence>MEASGAADSTEMSNERKAAILLHIIGPEVQDIYNTLEVPETTKKDWKNLLDYLEHHFKPKENETINRHQFHTENETINRHQFHTRKQKESESGIGELSVPYEIKLKKKYRKIPISIVEGVKKELDMMESQKIIRKVTEPTEWCSSLVTVKKPEGLRLCLDLRKVTEPTEWCSSLVTVKKPEGLRLCLDPRNLNKAIVQNFKEKSLLYSDVKKQLEERQKLYKQYHDVKNHTNPKKFCKGEVIYIKDRANNMTPAKVIDASKSPRAYDVMLPTGNIVTRNRFNIYKASPQDFELSKPDLDTLPNGVRNNKDEVLNADLTSNLQKNVPRDDSTLNAQKELVNQYCSDLDRKVVSKSGRTIKKPKYLSDYITDF</sequence>
<dbReference type="PANTHER" id="PTHR37984:SF5">
    <property type="entry name" value="PROTEIN NYNRIN-LIKE"/>
    <property type="match status" value="1"/>
</dbReference>
<dbReference type="EMBL" id="JASPKY010000229">
    <property type="protein sequence ID" value="KAK9718383.1"/>
    <property type="molecule type" value="Genomic_DNA"/>
</dbReference>